<dbReference type="InterPro" id="IPR003593">
    <property type="entry name" value="AAA+_ATPase"/>
</dbReference>
<dbReference type="PANTHER" id="PTHR16305">
    <property type="entry name" value="TESTICULAR SOLUBLE ADENYLYL CYCLASE"/>
    <property type="match status" value="1"/>
</dbReference>
<dbReference type="RefSeq" id="WP_377335811.1">
    <property type="nucleotide sequence ID" value="NZ_JBHLUE010000002.1"/>
</dbReference>
<dbReference type="PROSITE" id="PS50043">
    <property type="entry name" value="HTH_LUXR_2"/>
    <property type="match status" value="1"/>
</dbReference>
<evidence type="ECO:0000256" key="2">
    <source>
        <dbReference type="ARBA" id="ARBA00022840"/>
    </source>
</evidence>
<dbReference type="Gene3D" id="1.10.10.10">
    <property type="entry name" value="Winged helix-like DNA-binding domain superfamily/Winged helix DNA-binding domain"/>
    <property type="match status" value="1"/>
</dbReference>
<reference evidence="4 5" key="1">
    <citation type="submission" date="2024-09" db="EMBL/GenBank/DDBJ databases">
        <authorList>
            <person name="Sun Q."/>
            <person name="Mori K."/>
        </authorList>
    </citation>
    <scope>NUCLEOTIDE SEQUENCE [LARGE SCALE GENOMIC DNA]</scope>
    <source>
        <strain evidence="4 5">TBRC 2205</strain>
    </source>
</reference>
<dbReference type="Gene3D" id="3.40.50.300">
    <property type="entry name" value="P-loop containing nucleotide triphosphate hydrolases"/>
    <property type="match status" value="1"/>
</dbReference>
<dbReference type="InterPro" id="IPR000792">
    <property type="entry name" value="Tscrpt_reg_LuxR_C"/>
</dbReference>
<dbReference type="CDD" id="cd06170">
    <property type="entry name" value="LuxR_C_like"/>
    <property type="match status" value="1"/>
</dbReference>
<protein>
    <submittedName>
        <fullName evidence="4">AAA family ATPase</fullName>
    </submittedName>
</protein>
<keyword evidence="1" id="KW-0547">Nucleotide-binding</keyword>
<dbReference type="InterPro" id="IPR036388">
    <property type="entry name" value="WH-like_DNA-bd_sf"/>
</dbReference>
<evidence type="ECO:0000256" key="1">
    <source>
        <dbReference type="ARBA" id="ARBA00022741"/>
    </source>
</evidence>
<dbReference type="Pfam" id="PF13191">
    <property type="entry name" value="AAA_16"/>
    <property type="match status" value="1"/>
</dbReference>
<proteinExistence type="predicted"/>
<dbReference type="InterPro" id="IPR041664">
    <property type="entry name" value="AAA_16"/>
</dbReference>
<dbReference type="EMBL" id="JBHLUE010000002">
    <property type="protein sequence ID" value="MFC0563372.1"/>
    <property type="molecule type" value="Genomic_DNA"/>
</dbReference>
<keyword evidence="2" id="KW-0067">ATP-binding</keyword>
<accession>A0ABV6NRH1</accession>
<dbReference type="Proteomes" id="UP001589894">
    <property type="component" value="Unassembled WGS sequence"/>
</dbReference>
<dbReference type="SUPFAM" id="SSF52540">
    <property type="entry name" value="P-loop containing nucleoside triphosphate hydrolases"/>
    <property type="match status" value="1"/>
</dbReference>
<evidence type="ECO:0000259" key="3">
    <source>
        <dbReference type="PROSITE" id="PS50043"/>
    </source>
</evidence>
<gene>
    <name evidence="4" type="ORF">ACFFHU_04225</name>
</gene>
<dbReference type="SMART" id="SM00382">
    <property type="entry name" value="AAA"/>
    <property type="match status" value="1"/>
</dbReference>
<dbReference type="InterPro" id="IPR027417">
    <property type="entry name" value="P-loop_NTPase"/>
</dbReference>
<dbReference type="SMART" id="SM00421">
    <property type="entry name" value="HTH_LUXR"/>
    <property type="match status" value="1"/>
</dbReference>
<dbReference type="SUPFAM" id="SSF46894">
    <property type="entry name" value="C-terminal effector domain of the bipartite response regulators"/>
    <property type="match status" value="1"/>
</dbReference>
<organism evidence="4 5">
    <name type="scientific">Plantactinospora siamensis</name>
    <dbReference type="NCBI Taxonomy" id="555372"/>
    <lineage>
        <taxon>Bacteria</taxon>
        <taxon>Bacillati</taxon>
        <taxon>Actinomycetota</taxon>
        <taxon>Actinomycetes</taxon>
        <taxon>Micromonosporales</taxon>
        <taxon>Micromonosporaceae</taxon>
        <taxon>Plantactinospora</taxon>
    </lineage>
</organism>
<keyword evidence="5" id="KW-1185">Reference proteome</keyword>
<sequence length="908" mass="95509">MARLRTVTPVGRAEVLDQVRERLAEGGSALVCGPAGIGKSTLLAALAADAESDARVLRASAAEVESGLPHLTLVDLFDRVDGAELANLPRHLRAAFDGALLRGAVPTDAQDQLAVRLAVLEVLRHLATQRPVLLIVDDLQWVDEPSAGVLRFVARRLAGLPVRMLGAERVDEPGAAPAHADLCPPPVHELPLAPLTEYDTADMLRDLFGPVLPLLTIARVHQASQGNPLLAVELGRVLVARGGAAKYTEPLPVPERLRPLLSRRLADLPPSSGSALLLVAAAARPTVALLGPDRQGLDAALGAGLVTVEPDGAVRFAHPLLREVVYADASAAARAAAHERLATRIDDPVERARHLALARTGTDEDLAAQLDAAATVARRRGAPAIAADLTERAAERTPPADVGRAATRQYVAAQHAYAAGLTADARRLANAALDGADSAAVRVGARLLLVDLAGQDQSATGPLLDAAHTDAGMDPALLCRVRVYRALKAYYDGDAEAAMSELKRAEADAEAGGNPVVLVDVLAFRSQVESAPELLERADRLARTLPPTTEVVRARQMYAMSLAFEGDVAEAVRRIEELRAAVDRSGTIRDLATVLRAVASINSRAGYGSAALAAGREHMRLVLDIEHTPGPGLLVGALVELLAGTVARAAELAGEAVRACAAAGDEDWLRVAYAVAGQAHLLAGDPAAAVAPMRAAWAIEQRLGRIDPAAFPWHADFVEALAGVGARDEGERILAEVRAAAERLGQSVVRLGLARAGALLAADARAGADELAAAIEATADHPHPHEVARAWHVLGGLKRRAHRRAAARAALAEAVTRYARIGARPWQAVAEAELARLDGGAQPLSETERRVLALVRSGATNREIAEAAYLSVKAVEANLTRLYRRYGVRNRGQLIRRCVADDAAEPGT</sequence>
<dbReference type="PANTHER" id="PTHR16305:SF35">
    <property type="entry name" value="TRANSCRIPTIONAL ACTIVATOR DOMAIN"/>
    <property type="match status" value="1"/>
</dbReference>
<dbReference type="Pfam" id="PF00196">
    <property type="entry name" value="GerE"/>
    <property type="match status" value="1"/>
</dbReference>
<comment type="caution">
    <text evidence="4">The sequence shown here is derived from an EMBL/GenBank/DDBJ whole genome shotgun (WGS) entry which is preliminary data.</text>
</comment>
<evidence type="ECO:0000313" key="4">
    <source>
        <dbReference type="EMBL" id="MFC0563372.1"/>
    </source>
</evidence>
<dbReference type="InterPro" id="IPR016032">
    <property type="entry name" value="Sig_transdc_resp-reg_C-effctor"/>
</dbReference>
<evidence type="ECO:0000313" key="5">
    <source>
        <dbReference type="Proteomes" id="UP001589894"/>
    </source>
</evidence>
<feature type="domain" description="HTH luxR-type" evidence="3">
    <location>
        <begin position="837"/>
        <end position="902"/>
    </location>
</feature>
<name>A0ABV6NRH1_9ACTN</name>